<evidence type="ECO:0000313" key="2">
    <source>
        <dbReference type="Proteomes" id="UP000234414"/>
    </source>
</evidence>
<dbReference type="EMBL" id="CP025298">
    <property type="protein sequence ID" value="AUI05791.1"/>
    <property type="molecule type" value="Genomic_DNA"/>
</dbReference>
<dbReference type="Proteomes" id="UP000234414">
    <property type="component" value="Chromosome"/>
</dbReference>
<reference evidence="1 2" key="1">
    <citation type="submission" date="2017-12" db="EMBL/GenBank/DDBJ databases">
        <title>Complete Genome Sequence of Stenotrophomonas maltophilia CSM2.</title>
        <authorList>
            <person name="Castro-Jaimes S."/>
            <person name="Lopez-Leal G."/>
            <person name="Barberena Jonas C."/>
            <person name="Bustos P."/>
            <person name="Perez-Oseguera A."/>
            <person name="Cevallos M.A."/>
        </authorList>
    </citation>
    <scope>NUCLEOTIDE SEQUENCE [LARGE SCALE GENOMIC DNA]</scope>
    <source>
        <strain evidence="1 2">CSM2</strain>
    </source>
</reference>
<accession>A0AAD0BKJ0</accession>
<organism evidence="1 2">
    <name type="scientific">Stenotrophomonas maltophilia</name>
    <name type="common">Pseudomonas maltophilia</name>
    <name type="synonym">Xanthomonas maltophilia</name>
    <dbReference type="NCBI Taxonomy" id="40324"/>
    <lineage>
        <taxon>Bacteria</taxon>
        <taxon>Pseudomonadati</taxon>
        <taxon>Pseudomonadota</taxon>
        <taxon>Gammaproteobacteria</taxon>
        <taxon>Lysobacterales</taxon>
        <taxon>Lysobacteraceae</taxon>
        <taxon>Stenotrophomonas</taxon>
        <taxon>Stenotrophomonas maltophilia group</taxon>
    </lineage>
</organism>
<dbReference type="RefSeq" id="WP_101764692.1">
    <property type="nucleotide sequence ID" value="NZ_CP025298.1"/>
</dbReference>
<protein>
    <submittedName>
        <fullName evidence="1">Uncharacterized protein</fullName>
    </submittedName>
</protein>
<name>A0AAD0BKJ0_STEMA</name>
<evidence type="ECO:0000313" key="1">
    <source>
        <dbReference type="EMBL" id="AUI05791.1"/>
    </source>
</evidence>
<dbReference type="AlphaFoldDB" id="A0AAD0BKJ0"/>
<proteinExistence type="predicted"/>
<gene>
    <name evidence="1" type="ORF">SmaCSM2_00815</name>
</gene>
<sequence length="258" mass="27998">MQNPAPAPDAAVTPPDAPTVMYFIYQVDGDGATSYEVQNGSVATFWFGHTFTLDGTTYYTGFSWDTREHYGKPGEQQPAGPDDRANLAEATFVLAGGDAKKPWKFRGQEWTIGALGAYDKADDIDTRRKPIEHRTTDGRLLLAVPTSSFDRGISSSGYALLLFNPKRSEDDLDSKVWRYVGSVRTGEDNSAACDDGNVMPCTDSDGELAFVADGNSLPQLTVTFKGTTIEAPGKTRALGAGDTVHYRFDSKAQQYIAP</sequence>